<dbReference type="PANTHER" id="PTHR43406:SF1">
    <property type="entry name" value="TRYPTOPHAN SYNTHASE ALPHA CHAIN, CHLOROPLASTIC"/>
    <property type="match status" value="1"/>
</dbReference>
<protein>
    <recommendedName>
        <fullName evidence="9">Tryptophan synthase alpha chain</fullName>
        <ecNumber evidence="9">4.2.1.20</ecNumber>
    </recommendedName>
</protein>
<dbReference type="FunFam" id="3.20.20.70:FF:000037">
    <property type="entry name" value="Tryptophan synthase alpha chain"/>
    <property type="match status" value="1"/>
</dbReference>
<dbReference type="EC" id="4.2.1.20" evidence="9"/>
<comment type="pathway">
    <text evidence="2 9">Amino-acid biosynthesis; L-tryptophan biosynthesis; L-tryptophan from chorismate: step 5/5.</text>
</comment>
<gene>
    <name evidence="9" type="primary">trpA</name>
    <name evidence="11" type="ORF">ATK06_0749</name>
</gene>
<sequence length="290" mass="30454">MSRYENMFRALSAAEKPSGAFVPFLMLNDPSPEESMEIIRTVIAAGADALELGVPFSDPVADGPTIQKAHIRALAGGATVDKCLAQIRQIRSEFPDIPIGMLIYGNVPFTRGVDKFYTEFHEAGADSVLLPDIPVREGVPFASAAVEAGVDPIFIAPAQASEEVLRGVAAHSKGYIYAISRDGVTGAEKESSTTGLADVVTNASKFGGAPVLLGFGISTPQHVADAIAAGAAGAITGSAISKIIERYLVDAPERESFSEHDLPAQKVSDMEGLKKELSEYVSAMKAATSK</sequence>
<evidence type="ECO:0000256" key="4">
    <source>
        <dbReference type="ARBA" id="ARBA00022605"/>
    </source>
</evidence>
<evidence type="ECO:0000256" key="3">
    <source>
        <dbReference type="ARBA" id="ARBA00011270"/>
    </source>
</evidence>
<proteinExistence type="inferred from homology"/>
<keyword evidence="5 9" id="KW-0822">Tryptophan biosynthesis</keyword>
<dbReference type="GO" id="GO:0004834">
    <property type="term" value="F:tryptophan synthase activity"/>
    <property type="evidence" value="ECO:0007669"/>
    <property type="project" value="UniProtKB-UniRule"/>
</dbReference>
<dbReference type="EMBL" id="PDJF01000001">
    <property type="protein sequence ID" value="PFG27673.1"/>
    <property type="molecule type" value="Genomic_DNA"/>
</dbReference>
<dbReference type="SUPFAM" id="SSF51366">
    <property type="entry name" value="Ribulose-phoshate binding barrel"/>
    <property type="match status" value="1"/>
</dbReference>
<evidence type="ECO:0000256" key="6">
    <source>
        <dbReference type="ARBA" id="ARBA00023141"/>
    </source>
</evidence>
<keyword evidence="7 9" id="KW-0456">Lyase</keyword>
<keyword evidence="12" id="KW-1185">Reference proteome</keyword>
<comment type="similarity">
    <text evidence="9 10">Belongs to the TrpA family.</text>
</comment>
<comment type="subunit">
    <text evidence="3 9">Tetramer of two alpha and two beta chains.</text>
</comment>
<dbReference type="InterPro" id="IPR011060">
    <property type="entry name" value="RibuloseP-bd_barrel"/>
</dbReference>
<reference evidence="11 12" key="1">
    <citation type="submission" date="2017-10" db="EMBL/GenBank/DDBJ databases">
        <title>Sequencing the genomes of 1000 actinobacteria strains.</title>
        <authorList>
            <person name="Klenk H.-P."/>
        </authorList>
    </citation>
    <scope>NUCLEOTIDE SEQUENCE [LARGE SCALE GENOMIC DNA]</scope>
    <source>
        <strain evidence="11 12">DSM 20688</strain>
    </source>
</reference>
<evidence type="ECO:0000256" key="1">
    <source>
        <dbReference type="ARBA" id="ARBA00003365"/>
    </source>
</evidence>
<organism evidence="11 12">
    <name type="scientific">Corynebacterium renale</name>
    <dbReference type="NCBI Taxonomy" id="1724"/>
    <lineage>
        <taxon>Bacteria</taxon>
        <taxon>Bacillati</taxon>
        <taxon>Actinomycetota</taxon>
        <taxon>Actinomycetes</taxon>
        <taxon>Mycobacteriales</taxon>
        <taxon>Corynebacteriaceae</taxon>
        <taxon>Corynebacterium</taxon>
    </lineage>
</organism>
<evidence type="ECO:0000313" key="11">
    <source>
        <dbReference type="EMBL" id="PFG27673.1"/>
    </source>
</evidence>
<evidence type="ECO:0000256" key="2">
    <source>
        <dbReference type="ARBA" id="ARBA00004733"/>
    </source>
</evidence>
<feature type="active site" description="Proton acceptor" evidence="9">
    <location>
        <position position="51"/>
    </location>
</feature>
<feature type="active site" description="Proton acceptor" evidence="9">
    <location>
        <position position="62"/>
    </location>
</feature>
<dbReference type="UniPathway" id="UPA00035">
    <property type="reaction ID" value="UER00044"/>
</dbReference>
<dbReference type="PANTHER" id="PTHR43406">
    <property type="entry name" value="TRYPTOPHAN SYNTHASE, ALPHA CHAIN"/>
    <property type="match status" value="1"/>
</dbReference>
<dbReference type="Gene3D" id="3.20.20.70">
    <property type="entry name" value="Aldolase class I"/>
    <property type="match status" value="1"/>
</dbReference>
<dbReference type="STRING" id="1724.GCA_001044175_00643"/>
<evidence type="ECO:0000256" key="5">
    <source>
        <dbReference type="ARBA" id="ARBA00022822"/>
    </source>
</evidence>
<comment type="catalytic activity">
    <reaction evidence="8 9">
        <text>(1S,2R)-1-C-(indol-3-yl)glycerol 3-phosphate + L-serine = D-glyceraldehyde 3-phosphate + L-tryptophan + H2O</text>
        <dbReference type="Rhea" id="RHEA:10532"/>
        <dbReference type="ChEBI" id="CHEBI:15377"/>
        <dbReference type="ChEBI" id="CHEBI:33384"/>
        <dbReference type="ChEBI" id="CHEBI:57912"/>
        <dbReference type="ChEBI" id="CHEBI:58866"/>
        <dbReference type="ChEBI" id="CHEBI:59776"/>
        <dbReference type="EC" id="4.2.1.20"/>
    </reaction>
</comment>
<evidence type="ECO:0000256" key="7">
    <source>
        <dbReference type="ARBA" id="ARBA00023239"/>
    </source>
</evidence>
<comment type="function">
    <text evidence="1 9">The alpha subunit is responsible for the aldol cleavage of indoleglycerol phosphate to indole and glyceraldehyde 3-phosphate.</text>
</comment>
<comment type="caution">
    <text evidence="11">The sequence shown here is derived from an EMBL/GenBank/DDBJ whole genome shotgun (WGS) entry which is preliminary data.</text>
</comment>
<keyword evidence="4 9" id="KW-0028">Amino-acid biosynthesis</keyword>
<keyword evidence="6 9" id="KW-0057">Aromatic amino acid biosynthesis</keyword>
<dbReference type="AlphaFoldDB" id="A0A2A9DM44"/>
<dbReference type="Pfam" id="PF00290">
    <property type="entry name" value="Trp_syntA"/>
    <property type="match status" value="1"/>
</dbReference>
<name>A0A2A9DM44_9CORY</name>
<dbReference type="HAMAP" id="MF_00131">
    <property type="entry name" value="Trp_synth_alpha"/>
    <property type="match status" value="1"/>
</dbReference>
<dbReference type="RefSeq" id="WP_098388854.1">
    <property type="nucleotide sequence ID" value="NZ_LS483464.1"/>
</dbReference>
<evidence type="ECO:0000256" key="10">
    <source>
        <dbReference type="RuleBase" id="RU003662"/>
    </source>
</evidence>
<dbReference type="OrthoDB" id="9804578at2"/>
<dbReference type="CDD" id="cd04724">
    <property type="entry name" value="Tryptophan_synthase_alpha"/>
    <property type="match status" value="1"/>
</dbReference>
<evidence type="ECO:0000313" key="12">
    <source>
        <dbReference type="Proteomes" id="UP000221653"/>
    </source>
</evidence>
<dbReference type="GO" id="GO:0005829">
    <property type="term" value="C:cytosol"/>
    <property type="evidence" value="ECO:0007669"/>
    <property type="project" value="TreeGrafter"/>
</dbReference>
<accession>A0A2A9DM44</accession>
<dbReference type="InterPro" id="IPR002028">
    <property type="entry name" value="Trp_synthase_suA"/>
</dbReference>
<dbReference type="Proteomes" id="UP000221653">
    <property type="component" value="Unassembled WGS sequence"/>
</dbReference>
<dbReference type="PROSITE" id="PS00167">
    <property type="entry name" value="TRP_SYNTHASE_ALPHA"/>
    <property type="match status" value="1"/>
</dbReference>
<dbReference type="InterPro" id="IPR018204">
    <property type="entry name" value="Trp_synthase_alpha_AS"/>
</dbReference>
<evidence type="ECO:0000256" key="8">
    <source>
        <dbReference type="ARBA" id="ARBA00049047"/>
    </source>
</evidence>
<dbReference type="InterPro" id="IPR013785">
    <property type="entry name" value="Aldolase_TIM"/>
</dbReference>
<dbReference type="NCBIfam" id="TIGR00262">
    <property type="entry name" value="trpA"/>
    <property type="match status" value="1"/>
</dbReference>
<evidence type="ECO:0000256" key="9">
    <source>
        <dbReference type="HAMAP-Rule" id="MF_00131"/>
    </source>
</evidence>